<dbReference type="AlphaFoldDB" id="A0AAN6T890"/>
<evidence type="ECO:0000259" key="5">
    <source>
        <dbReference type="Pfam" id="PF00155"/>
    </source>
</evidence>
<comment type="caution">
    <text evidence="6">The sequence shown here is derived from an EMBL/GenBank/DDBJ whole genome shotgun (WGS) entry which is preliminary data.</text>
</comment>
<dbReference type="SUPFAM" id="SSF53383">
    <property type="entry name" value="PLP-dependent transferases"/>
    <property type="match status" value="1"/>
</dbReference>
<sequence>MHSHILTPALTTRIRAQRLAPAADPSAGAFHANLAAALNDRRAAHSLRTISDNNPQQSKKIDFASNDILSFNATGQLYHHFLSELTTANPPGVNINIGSTGSRLLDGDSLYLSQTELLIATFHHAETGLLCSSGYDANVAVWTAIPRPGDVVLYDALVHASTHAGIARSLAMEKFEFKHGDVEDFREVLGRVVREQGLVRAGRRSVLVAVEAVYSMDGDVCPLREMVEVAREVCGTEELRGSVQFVVDEAHSTGLLGEKGEGLVSALGLEKEIAVRVHTFGKCMGASGAIVLGSSLIKTALINFANSVIFTTAPPFPLVATIRASYALLQSEQGQAARERVQHVVRFFYEELTSHPAWHTARERGLLSVPLADDWDSRAFQSHISTVWTRPQYMYWLYFHLHAEGYCVWPIEHPVVPIGQSRIKVSFHAANTDEQVQGLVDAIFVWVEEVTANEEGRANAKVTHAASVVYEWMRSEGLDGFGMV</sequence>
<dbReference type="Pfam" id="PF00155">
    <property type="entry name" value="Aminotran_1_2"/>
    <property type="match status" value="1"/>
</dbReference>
<accession>A0AAN6T890</accession>
<evidence type="ECO:0000256" key="3">
    <source>
        <dbReference type="ARBA" id="ARBA00022679"/>
    </source>
</evidence>
<dbReference type="InterPro" id="IPR050087">
    <property type="entry name" value="AON_synthase_class-II"/>
</dbReference>
<reference evidence="6" key="1">
    <citation type="journal article" date="2023" name="Mol. Phylogenet. Evol.">
        <title>Genome-scale phylogeny and comparative genomics of the fungal order Sordariales.</title>
        <authorList>
            <person name="Hensen N."/>
            <person name="Bonometti L."/>
            <person name="Westerberg I."/>
            <person name="Brannstrom I.O."/>
            <person name="Guillou S."/>
            <person name="Cros-Aarteil S."/>
            <person name="Calhoun S."/>
            <person name="Haridas S."/>
            <person name="Kuo A."/>
            <person name="Mondo S."/>
            <person name="Pangilinan J."/>
            <person name="Riley R."/>
            <person name="LaButti K."/>
            <person name="Andreopoulos B."/>
            <person name="Lipzen A."/>
            <person name="Chen C."/>
            <person name="Yan M."/>
            <person name="Daum C."/>
            <person name="Ng V."/>
            <person name="Clum A."/>
            <person name="Steindorff A."/>
            <person name="Ohm R.A."/>
            <person name="Martin F."/>
            <person name="Silar P."/>
            <person name="Natvig D.O."/>
            <person name="Lalanne C."/>
            <person name="Gautier V."/>
            <person name="Ament-Velasquez S.L."/>
            <person name="Kruys A."/>
            <person name="Hutchinson M.I."/>
            <person name="Powell A.J."/>
            <person name="Barry K."/>
            <person name="Miller A.N."/>
            <person name="Grigoriev I.V."/>
            <person name="Debuchy R."/>
            <person name="Gladieux P."/>
            <person name="Hiltunen Thoren M."/>
            <person name="Johannesson H."/>
        </authorList>
    </citation>
    <scope>NUCLEOTIDE SEQUENCE</scope>
    <source>
        <strain evidence="6">CBS 508.74</strain>
    </source>
</reference>
<dbReference type="Gene3D" id="3.90.1150.10">
    <property type="entry name" value="Aspartate Aminotransferase, domain 1"/>
    <property type="match status" value="1"/>
</dbReference>
<comment type="similarity">
    <text evidence="2">Belongs to the class-II pyridoxal-phosphate-dependent aminotransferase family. BioF subfamily.</text>
</comment>
<dbReference type="InterPro" id="IPR015424">
    <property type="entry name" value="PyrdxlP-dep_Trfase"/>
</dbReference>
<reference evidence="6" key="2">
    <citation type="submission" date="2023-05" db="EMBL/GenBank/DDBJ databases">
        <authorList>
            <consortium name="Lawrence Berkeley National Laboratory"/>
            <person name="Steindorff A."/>
            <person name="Hensen N."/>
            <person name="Bonometti L."/>
            <person name="Westerberg I."/>
            <person name="Brannstrom I.O."/>
            <person name="Guillou S."/>
            <person name="Cros-Aarteil S."/>
            <person name="Calhoun S."/>
            <person name="Haridas S."/>
            <person name="Kuo A."/>
            <person name="Mondo S."/>
            <person name="Pangilinan J."/>
            <person name="Riley R."/>
            <person name="Labutti K."/>
            <person name="Andreopoulos B."/>
            <person name="Lipzen A."/>
            <person name="Chen C."/>
            <person name="Yanf M."/>
            <person name="Daum C."/>
            <person name="Ng V."/>
            <person name="Clum A."/>
            <person name="Ohm R."/>
            <person name="Martin F."/>
            <person name="Silar P."/>
            <person name="Natvig D."/>
            <person name="Lalanne C."/>
            <person name="Gautier V."/>
            <person name="Ament-Velasquez S.L."/>
            <person name="Kruys A."/>
            <person name="Hutchinson M.I."/>
            <person name="Powell A.J."/>
            <person name="Barry K."/>
            <person name="Miller A.N."/>
            <person name="Grigoriev I.V."/>
            <person name="Debuchy R."/>
            <person name="Gladieux P."/>
            <person name="Thoren M.H."/>
            <person name="Johannesson H."/>
        </authorList>
    </citation>
    <scope>NUCLEOTIDE SEQUENCE</scope>
    <source>
        <strain evidence="6">CBS 508.74</strain>
    </source>
</reference>
<feature type="domain" description="Aminotransferase class I/classII large" evidence="5">
    <location>
        <begin position="59"/>
        <end position="443"/>
    </location>
</feature>
<name>A0AAN6T890_9PEZI</name>
<evidence type="ECO:0000256" key="2">
    <source>
        <dbReference type="ARBA" id="ARBA00010008"/>
    </source>
</evidence>
<evidence type="ECO:0000313" key="7">
    <source>
        <dbReference type="Proteomes" id="UP001302812"/>
    </source>
</evidence>
<dbReference type="InterPro" id="IPR004839">
    <property type="entry name" value="Aminotransferase_I/II_large"/>
</dbReference>
<keyword evidence="7" id="KW-1185">Reference proteome</keyword>
<dbReference type="PANTHER" id="PTHR13693">
    <property type="entry name" value="CLASS II AMINOTRANSFERASE/8-AMINO-7-OXONONANOATE SYNTHASE"/>
    <property type="match status" value="1"/>
</dbReference>
<protein>
    <submittedName>
        <fullName evidence="6">Aminotransferase</fullName>
    </submittedName>
</protein>
<keyword evidence="3" id="KW-0808">Transferase</keyword>
<organism evidence="6 7">
    <name type="scientific">Canariomyces notabilis</name>
    <dbReference type="NCBI Taxonomy" id="2074819"/>
    <lineage>
        <taxon>Eukaryota</taxon>
        <taxon>Fungi</taxon>
        <taxon>Dikarya</taxon>
        <taxon>Ascomycota</taxon>
        <taxon>Pezizomycotina</taxon>
        <taxon>Sordariomycetes</taxon>
        <taxon>Sordariomycetidae</taxon>
        <taxon>Sordariales</taxon>
        <taxon>Chaetomiaceae</taxon>
        <taxon>Canariomyces</taxon>
    </lineage>
</organism>
<keyword evidence="4" id="KW-0663">Pyridoxal phosphate</keyword>
<evidence type="ECO:0000313" key="6">
    <source>
        <dbReference type="EMBL" id="KAK4108865.1"/>
    </source>
</evidence>
<comment type="cofactor">
    <cofactor evidence="1">
        <name>pyridoxal 5'-phosphate</name>
        <dbReference type="ChEBI" id="CHEBI:597326"/>
    </cofactor>
</comment>
<dbReference type="InterPro" id="IPR015421">
    <property type="entry name" value="PyrdxlP-dep_Trfase_major"/>
</dbReference>
<evidence type="ECO:0000256" key="1">
    <source>
        <dbReference type="ARBA" id="ARBA00001933"/>
    </source>
</evidence>
<dbReference type="GeneID" id="89936325"/>
<gene>
    <name evidence="6" type="ORF">N656DRAFT_717389</name>
</gene>
<dbReference type="RefSeq" id="XP_064666435.1">
    <property type="nucleotide sequence ID" value="XM_064812200.1"/>
</dbReference>
<dbReference type="EMBL" id="MU853360">
    <property type="protein sequence ID" value="KAK4108865.1"/>
    <property type="molecule type" value="Genomic_DNA"/>
</dbReference>
<dbReference type="Gene3D" id="3.40.640.10">
    <property type="entry name" value="Type I PLP-dependent aspartate aminotransferase-like (Major domain)"/>
    <property type="match status" value="1"/>
</dbReference>
<dbReference type="GO" id="GO:0030170">
    <property type="term" value="F:pyridoxal phosphate binding"/>
    <property type="evidence" value="ECO:0007669"/>
    <property type="project" value="InterPro"/>
</dbReference>
<proteinExistence type="inferred from homology"/>
<dbReference type="Proteomes" id="UP001302812">
    <property type="component" value="Unassembled WGS sequence"/>
</dbReference>
<dbReference type="GO" id="GO:0009102">
    <property type="term" value="P:biotin biosynthetic process"/>
    <property type="evidence" value="ECO:0007669"/>
    <property type="project" value="TreeGrafter"/>
</dbReference>
<dbReference type="GO" id="GO:0008483">
    <property type="term" value="F:transaminase activity"/>
    <property type="evidence" value="ECO:0007669"/>
    <property type="project" value="UniProtKB-KW"/>
</dbReference>
<evidence type="ECO:0000256" key="4">
    <source>
        <dbReference type="ARBA" id="ARBA00022898"/>
    </source>
</evidence>
<keyword evidence="6" id="KW-0032">Aminotransferase</keyword>
<dbReference type="InterPro" id="IPR015422">
    <property type="entry name" value="PyrdxlP-dep_Trfase_small"/>
</dbReference>
<dbReference type="PANTHER" id="PTHR13693:SF77">
    <property type="entry name" value="8-AMINO-7-OXONONANOATE SYNTHASE"/>
    <property type="match status" value="1"/>
</dbReference>